<dbReference type="SUPFAM" id="SSF56601">
    <property type="entry name" value="beta-lactamase/transpeptidase-like"/>
    <property type="match status" value="1"/>
</dbReference>
<comment type="caution">
    <text evidence="3">The sequence shown here is derived from an EMBL/GenBank/DDBJ whole genome shotgun (WGS) entry which is preliminary data.</text>
</comment>
<accession>F1T6S2</accession>
<feature type="domain" description="Beta-lactamase-related" evidence="2">
    <location>
        <begin position="171"/>
        <end position="560"/>
    </location>
</feature>
<keyword evidence="1" id="KW-0378">Hydrolase</keyword>
<dbReference type="PANTHER" id="PTHR43283:SF11">
    <property type="entry name" value="BETA-LACTAMASE-RELATED DOMAIN-CONTAINING PROTEIN"/>
    <property type="match status" value="1"/>
</dbReference>
<proteinExistence type="predicted"/>
<dbReference type="EMBL" id="ACGK02000004">
    <property type="protein sequence ID" value="EGF22797.1"/>
    <property type="molecule type" value="Genomic_DNA"/>
</dbReference>
<dbReference type="InterPro" id="IPR050789">
    <property type="entry name" value="Diverse_Enzym_Activities"/>
</dbReference>
<dbReference type="GO" id="GO:0016787">
    <property type="term" value="F:hydrolase activity"/>
    <property type="evidence" value="ECO:0007669"/>
    <property type="project" value="UniProtKB-KW"/>
</dbReference>
<organism evidence="3 4">
    <name type="scientific">Fannyhessea vaginae DSM 15829</name>
    <dbReference type="NCBI Taxonomy" id="525256"/>
    <lineage>
        <taxon>Bacteria</taxon>
        <taxon>Bacillati</taxon>
        <taxon>Actinomycetota</taxon>
        <taxon>Coriobacteriia</taxon>
        <taxon>Coriobacteriales</taxon>
        <taxon>Atopobiaceae</taxon>
        <taxon>Fannyhessea</taxon>
    </lineage>
</organism>
<protein>
    <submittedName>
        <fullName evidence="3">Beta-lactamase</fullName>
    </submittedName>
</protein>
<dbReference type="Proteomes" id="UP000005947">
    <property type="component" value="Unassembled WGS sequence"/>
</dbReference>
<reference evidence="3 4" key="1">
    <citation type="submission" date="2011-02" db="EMBL/GenBank/DDBJ databases">
        <authorList>
            <person name="Muzny D."/>
            <person name="Qin X."/>
            <person name="Buhay C."/>
            <person name="Dugan-Rocha S."/>
            <person name="Ding Y."/>
            <person name="Chen G."/>
            <person name="Hawes A."/>
            <person name="Holder M."/>
            <person name="Jhangiani S."/>
            <person name="Johnson A."/>
            <person name="Khan Z."/>
            <person name="Li Z."/>
            <person name="Liu W."/>
            <person name="Liu X."/>
            <person name="Perez L."/>
            <person name="Shen H."/>
            <person name="Wang Q."/>
            <person name="Watt J."/>
            <person name="Xi L."/>
            <person name="Xin Y."/>
            <person name="Zhou J."/>
            <person name="Deng J."/>
            <person name="Jiang H."/>
            <person name="Liu Y."/>
            <person name="Qu J."/>
            <person name="Song X.-Z."/>
            <person name="Zhang L."/>
            <person name="Villasana D."/>
            <person name="Johnson A."/>
            <person name="Liu J."/>
            <person name="Liyanage D."/>
            <person name="Lorensuhewa L."/>
            <person name="Robinson T."/>
            <person name="Song A."/>
            <person name="Song B.-B."/>
            <person name="Dinh H."/>
            <person name="Thornton R."/>
            <person name="Coyle M."/>
            <person name="Francisco L."/>
            <person name="Jackson L."/>
            <person name="Javaid M."/>
            <person name="Korchina V."/>
            <person name="Kovar C."/>
            <person name="Mata R."/>
            <person name="Mathew T."/>
            <person name="Ngo R."/>
            <person name="Nguyen L."/>
            <person name="Nguyen N."/>
            <person name="Okwuonu G."/>
            <person name="Ongeri F."/>
            <person name="Pham C."/>
            <person name="Simmons D."/>
            <person name="Wilczek-Boney K."/>
            <person name="Hale W."/>
            <person name="Jakkamsetti A."/>
            <person name="Pham P."/>
            <person name="Ruth R."/>
            <person name="San Lucas F."/>
            <person name="Warren J."/>
            <person name="Zhang J."/>
            <person name="Zhao Z."/>
            <person name="Zhou C."/>
            <person name="Zhu D."/>
            <person name="Lee S."/>
            <person name="Bess C."/>
            <person name="Blankenburg K."/>
            <person name="Forbes L."/>
            <person name="Fu Q."/>
            <person name="Gubbala S."/>
            <person name="Hirani K."/>
            <person name="Jayaseelan J.C."/>
            <person name="Lara F."/>
            <person name="Munidasa M."/>
            <person name="Palculict T."/>
            <person name="Patil S."/>
            <person name="Pu L.-L."/>
            <person name="Saada N."/>
            <person name="Tang L."/>
            <person name="Weissenberger G."/>
            <person name="Zhu Y."/>
            <person name="Hemphill L."/>
            <person name="Shang Y."/>
            <person name="Youmans B."/>
            <person name="Ayvaz T."/>
            <person name="Ross M."/>
            <person name="Santibanez J."/>
            <person name="Aqrawi P."/>
            <person name="Gross S."/>
            <person name="Joshi V."/>
            <person name="Fowler G."/>
            <person name="Nazareth L."/>
            <person name="Reid J."/>
            <person name="Worley K."/>
            <person name="Petrosino J."/>
            <person name="Highlander S."/>
            <person name="Gibbs R."/>
        </authorList>
    </citation>
    <scope>NUCLEOTIDE SEQUENCE [LARGE SCALE GENOMIC DNA]</scope>
    <source>
        <strain evidence="3 4">DSM 15829</strain>
    </source>
</reference>
<dbReference type="PANTHER" id="PTHR43283">
    <property type="entry name" value="BETA-LACTAMASE-RELATED"/>
    <property type="match status" value="1"/>
</dbReference>
<evidence type="ECO:0000313" key="4">
    <source>
        <dbReference type="Proteomes" id="UP000005947"/>
    </source>
</evidence>
<evidence type="ECO:0000313" key="3">
    <source>
        <dbReference type="EMBL" id="EGF22797.1"/>
    </source>
</evidence>
<dbReference type="Gene3D" id="3.40.710.10">
    <property type="entry name" value="DD-peptidase/beta-lactamase superfamily"/>
    <property type="match status" value="1"/>
</dbReference>
<evidence type="ECO:0000256" key="1">
    <source>
        <dbReference type="ARBA" id="ARBA00022801"/>
    </source>
</evidence>
<gene>
    <name evidence="3" type="ORF">HMPREF0091_11123</name>
</gene>
<dbReference type="Pfam" id="PF00144">
    <property type="entry name" value="Beta-lactamase"/>
    <property type="match status" value="1"/>
</dbReference>
<dbReference type="InterPro" id="IPR012338">
    <property type="entry name" value="Beta-lactam/transpept-like"/>
</dbReference>
<keyword evidence="4" id="KW-1185">Reference proteome</keyword>
<name>F1T6S2_9ACTN</name>
<dbReference type="eggNOG" id="COG1680">
    <property type="taxonomic scope" value="Bacteria"/>
</dbReference>
<dbReference type="AlphaFoldDB" id="F1T6S2"/>
<dbReference type="NCBIfam" id="NF002968">
    <property type="entry name" value="PRK03642.1"/>
    <property type="match status" value="1"/>
</dbReference>
<sequence length="679" mass="75135">MFIATIGLGICGCSLNAPVSQTQQAEQANVTQEELPQGTWQADITFPDWQKSVDDTLALNSMYSFKGFKDQGVIYVEPSEDIAHFELFVNNKKISTDNIKAGETNKIDISDKTIDGINTLQITGISPNDKNSTVKVHIPYPTVLTGYAPEDVGIEPSVFDTISDIVISDINHGFTSAQMAVIKDGKLIYQNAWGKTDSYNQDGTANTTAPDVTNDTLYDLASNTKMYAVNYAIQYLVTHDKFNLDSKIVDIIGQKFADDTINITYKKGENPSLEDNKKWKQELTVRDILRHQAGFPADPQYHNDAFDQSEQKPNPAVTNVLYSGSDGTSETKQKTLESICKTPLMYKPGTKTVYSDVDYMLLGLIVEKTTGQNLNDFLSTIFWKPMDLTHITYNPLEHGFSPDDCAATELNGNTRDGAIKFSGVRTKTLQGQVHDEKAFYAMGGISGHAGLFANATDLAKLANVMLTGGWDTHKFFSQDAIDTFTAPKKEDAASARWGLGWWREASNSRAWYFGTQSSSNTIGHQGWTGTLTMINPEQNLVVVFLTNKINSPVTNKEKNPNSFNGNNYVSSTLGVVPELLQMGFSTNKTDLQKTMGSLLPEMAQDKSKLLAKAEEKESLDASHPLVQSTYAVYEAMVAHVEKTKDKEELDLCTKTLENLNTDRDSDEYQALSDRLSHLK</sequence>
<evidence type="ECO:0000259" key="2">
    <source>
        <dbReference type="Pfam" id="PF00144"/>
    </source>
</evidence>
<dbReference type="InterPro" id="IPR001466">
    <property type="entry name" value="Beta-lactam-related"/>
</dbReference>